<dbReference type="AlphaFoldDB" id="A0A066X9A1"/>
<dbReference type="Proteomes" id="UP000027238">
    <property type="component" value="Unassembled WGS sequence"/>
</dbReference>
<keyword evidence="2" id="KW-1185">Reference proteome</keyword>
<accession>A0A066X9A1</accession>
<dbReference type="HOGENOM" id="CLU_713730_0_0_1"/>
<evidence type="ECO:0000313" key="1">
    <source>
        <dbReference type="EMBL" id="KDN64239.1"/>
    </source>
</evidence>
<proteinExistence type="predicted"/>
<protein>
    <submittedName>
        <fullName evidence="1">Putative F-box domain-containing protein</fullName>
    </submittedName>
</protein>
<dbReference type="Gene3D" id="3.80.10.10">
    <property type="entry name" value="Ribonuclease Inhibitor"/>
    <property type="match status" value="1"/>
</dbReference>
<reference evidence="2" key="1">
    <citation type="journal article" date="2014" name="Genome Announc.">
        <title>Draft genome sequence of Colletotrichum sublineola, a destructive pathogen of cultivated sorghum.</title>
        <authorList>
            <person name="Baroncelli R."/>
            <person name="Sanz-Martin J.M."/>
            <person name="Rech G.E."/>
            <person name="Sukno S.A."/>
            <person name="Thon M.R."/>
        </authorList>
    </citation>
    <scope>NUCLEOTIDE SEQUENCE [LARGE SCALE GENOMIC DNA]</scope>
    <source>
        <strain evidence="2">TX430BB</strain>
    </source>
</reference>
<dbReference type="SUPFAM" id="SSF52047">
    <property type="entry name" value="RNI-like"/>
    <property type="match status" value="1"/>
</dbReference>
<sequence>MDFLASLASLAPLASQAPGHTDPGTGGGSKRAQLVTLPRELIIEIAKLLEADPDAKVSPLSLVNRTLRDLSIPSLFRTMQLTTAEDDLLEHIDDIHGNRAILDCVFILGIYSEGSSTFRTPYQNVFLGYGENCKRGTAAILADLIFDIPHLTDLRLDLRFKANTSLIGPLRRTFKQQYMSFHVITALSFPMKTDIKFIPEVFPNLTALSLELHKAPDMTPDLAYISQHLQLEYLELWKARWGPGDFVGIPTLFPNIKSLTIGGMIALGSRLGTLPSLSIATAYRESVIQSISNTLRQLPNLRVLAISNESFCNRQTRNVKAFDRSCRIRDKLARSDAWTAHRGERLDDAWKFFNSLPDLEVVYIMDQSYNAHCFVPVKNQAGRVVDAQVATTEQQTPWPVV</sequence>
<dbReference type="EMBL" id="JMSE01001147">
    <property type="protein sequence ID" value="KDN64239.1"/>
    <property type="molecule type" value="Genomic_DNA"/>
</dbReference>
<organism evidence="1 2">
    <name type="scientific">Colletotrichum sublineola</name>
    <name type="common">Sorghum anthracnose fungus</name>
    <dbReference type="NCBI Taxonomy" id="1173701"/>
    <lineage>
        <taxon>Eukaryota</taxon>
        <taxon>Fungi</taxon>
        <taxon>Dikarya</taxon>
        <taxon>Ascomycota</taxon>
        <taxon>Pezizomycotina</taxon>
        <taxon>Sordariomycetes</taxon>
        <taxon>Hypocreomycetidae</taxon>
        <taxon>Glomerellales</taxon>
        <taxon>Glomerellaceae</taxon>
        <taxon>Colletotrichum</taxon>
        <taxon>Colletotrichum graminicola species complex</taxon>
    </lineage>
</organism>
<name>A0A066X9A1_COLSU</name>
<evidence type="ECO:0000313" key="2">
    <source>
        <dbReference type="Proteomes" id="UP000027238"/>
    </source>
</evidence>
<comment type="caution">
    <text evidence="1">The sequence shown here is derived from an EMBL/GenBank/DDBJ whole genome shotgun (WGS) entry which is preliminary data.</text>
</comment>
<dbReference type="OMA" id="SANHFIT"/>
<dbReference type="InterPro" id="IPR032675">
    <property type="entry name" value="LRR_dom_sf"/>
</dbReference>
<gene>
    <name evidence="1" type="ORF">CSUB01_01332</name>
</gene>
<dbReference type="OrthoDB" id="4821897at2759"/>
<dbReference type="eggNOG" id="ENOG502REKU">
    <property type="taxonomic scope" value="Eukaryota"/>
</dbReference>